<accession>Q33AR0</accession>
<reference evidence="1" key="3">
    <citation type="submission" date="2006-07" db="EMBL/GenBank/DDBJ databases">
        <authorList>
            <person name="Buell R."/>
        </authorList>
    </citation>
    <scope>NUCLEOTIDE SEQUENCE</scope>
</reference>
<proteinExistence type="predicted"/>
<name>Q33AR0_ORYSJ</name>
<reference evidence="1" key="1">
    <citation type="journal article" date="2003" name="Science">
        <title>In-depth view of structure, activity, and evolution of rice chromosome 10.</title>
        <authorList>
            <consortium name="Rice Chromosome 10 Sequencing Consortium"/>
        </authorList>
    </citation>
    <scope>NUCLEOTIDE SEQUENCE [LARGE SCALE GENOMIC DNA]</scope>
</reference>
<gene>
    <name evidence="1" type="ordered locus">LOC_Os10g08630</name>
</gene>
<dbReference type="AlphaFoldDB" id="Q33AR0"/>
<organism evidence="1">
    <name type="scientific">Oryza sativa subsp. japonica</name>
    <name type="common">Rice</name>
    <dbReference type="NCBI Taxonomy" id="39947"/>
    <lineage>
        <taxon>Eukaryota</taxon>
        <taxon>Viridiplantae</taxon>
        <taxon>Streptophyta</taxon>
        <taxon>Embryophyta</taxon>
        <taxon>Tracheophyta</taxon>
        <taxon>Spermatophyta</taxon>
        <taxon>Magnoliopsida</taxon>
        <taxon>Liliopsida</taxon>
        <taxon>Poales</taxon>
        <taxon>Poaceae</taxon>
        <taxon>BOP clade</taxon>
        <taxon>Oryzoideae</taxon>
        <taxon>Oryzeae</taxon>
        <taxon>Oryzinae</taxon>
        <taxon>Oryza</taxon>
        <taxon>Oryza sativa</taxon>
    </lineage>
</organism>
<reference evidence="1" key="2">
    <citation type="submission" date="2003-05" db="EMBL/GenBank/DDBJ databases">
        <authorList>
            <person name="Buell C.R."/>
            <person name="Wing R.A."/>
            <person name="McCombie W.R."/>
            <person name="Messing J."/>
            <person name="Yuan Q."/>
            <person name="Ouyang S."/>
        </authorList>
    </citation>
    <scope>NUCLEOTIDE SEQUENCE</scope>
</reference>
<dbReference type="EMBL" id="DP000086">
    <property type="protein sequence ID" value="ABB46865.1"/>
    <property type="molecule type" value="Genomic_DNA"/>
</dbReference>
<protein>
    <submittedName>
        <fullName evidence="1">Uncharacterized protein</fullName>
    </submittedName>
</protein>
<sequence>MSTSQVVPLAMEWSHAGLNQFSHLRCHLRPSHRPHRCRCGSATCVSPIAIVGEDPLPSSSSPDLRKGPLFITPSALLVLRELVHEQANDLNEDDMDTTEAGIGDENEAFMDDENENYMDFEYIRHQLLAQGQKHVIRTQYVNLKKSRKREHQRIQKSKSRENELRTCYTSARALAEVVF</sequence>
<evidence type="ECO:0000313" key="1">
    <source>
        <dbReference type="EMBL" id="ABB46865.1"/>
    </source>
</evidence>